<accession>A0A9N7TP99</accession>
<feature type="chain" id="PRO_5040324654" evidence="1">
    <location>
        <begin position="16"/>
        <end position="125"/>
    </location>
</feature>
<sequence>MFALLIKALLYGAASMAVNSTGKLLLLLYRDSGVIDTQSIDQPCTAPGSRCWGSKVPCSGVLDRAERILLDFLDRSIQAGAHLTAPKLIFDGQLSCCFPSSLNPGLKKTGPDVVRMFLLLLSDMM</sequence>
<organism evidence="2 3">
    <name type="scientific">Pleuronectes platessa</name>
    <name type="common">European plaice</name>
    <dbReference type="NCBI Taxonomy" id="8262"/>
    <lineage>
        <taxon>Eukaryota</taxon>
        <taxon>Metazoa</taxon>
        <taxon>Chordata</taxon>
        <taxon>Craniata</taxon>
        <taxon>Vertebrata</taxon>
        <taxon>Euteleostomi</taxon>
        <taxon>Actinopterygii</taxon>
        <taxon>Neopterygii</taxon>
        <taxon>Teleostei</taxon>
        <taxon>Neoteleostei</taxon>
        <taxon>Acanthomorphata</taxon>
        <taxon>Carangaria</taxon>
        <taxon>Pleuronectiformes</taxon>
        <taxon>Pleuronectoidei</taxon>
        <taxon>Pleuronectidae</taxon>
        <taxon>Pleuronectes</taxon>
    </lineage>
</organism>
<comment type="caution">
    <text evidence="2">The sequence shown here is derived from an EMBL/GenBank/DDBJ whole genome shotgun (WGS) entry which is preliminary data.</text>
</comment>
<gene>
    <name evidence="2" type="ORF">PLEPLA_LOCUS4436</name>
</gene>
<feature type="signal peptide" evidence="1">
    <location>
        <begin position="1"/>
        <end position="15"/>
    </location>
</feature>
<evidence type="ECO:0000256" key="1">
    <source>
        <dbReference type="SAM" id="SignalP"/>
    </source>
</evidence>
<protein>
    <submittedName>
        <fullName evidence="2">Uncharacterized protein</fullName>
    </submittedName>
</protein>
<proteinExistence type="predicted"/>
<dbReference type="EMBL" id="CADEAL010000222">
    <property type="protein sequence ID" value="CAB1416645.1"/>
    <property type="molecule type" value="Genomic_DNA"/>
</dbReference>
<keyword evidence="1" id="KW-0732">Signal</keyword>
<name>A0A9N7TP99_PLEPL</name>
<dbReference type="AlphaFoldDB" id="A0A9N7TP99"/>
<evidence type="ECO:0000313" key="2">
    <source>
        <dbReference type="EMBL" id="CAB1416645.1"/>
    </source>
</evidence>
<keyword evidence="3" id="KW-1185">Reference proteome</keyword>
<dbReference type="Proteomes" id="UP001153269">
    <property type="component" value="Unassembled WGS sequence"/>
</dbReference>
<evidence type="ECO:0000313" key="3">
    <source>
        <dbReference type="Proteomes" id="UP001153269"/>
    </source>
</evidence>
<reference evidence="2" key="1">
    <citation type="submission" date="2020-03" db="EMBL/GenBank/DDBJ databases">
        <authorList>
            <person name="Weist P."/>
        </authorList>
    </citation>
    <scope>NUCLEOTIDE SEQUENCE</scope>
</reference>